<feature type="compositionally biased region" description="Low complexity" evidence="1">
    <location>
        <begin position="100"/>
        <end position="124"/>
    </location>
</feature>
<dbReference type="GO" id="GO:0005634">
    <property type="term" value="C:nucleus"/>
    <property type="evidence" value="ECO:0007669"/>
    <property type="project" value="TreeGrafter"/>
</dbReference>
<reference evidence="2 3" key="1">
    <citation type="submission" date="2020-02" db="EMBL/GenBank/DDBJ databases">
        <title>Comparative genomics of the hypocrealean fungal genus Beauvera.</title>
        <authorList>
            <person name="Showalter D.N."/>
            <person name="Bushley K.E."/>
            <person name="Rehner S.A."/>
        </authorList>
    </citation>
    <scope>NUCLEOTIDE SEQUENCE [LARGE SCALE GENOMIC DNA]</scope>
    <source>
        <strain evidence="2 3">ARSEF4384</strain>
    </source>
</reference>
<feature type="region of interest" description="Disordered" evidence="1">
    <location>
        <begin position="1"/>
        <end position="169"/>
    </location>
</feature>
<dbReference type="GO" id="GO:0000977">
    <property type="term" value="F:RNA polymerase II transcription regulatory region sequence-specific DNA binding"/>
    <property type="evidence" value="ECO:0007669"/>
    <property type="project" value="TreeGrafter"/>
</dbReference>
<dbReference type="Gene3D" id="3.30.40.10">
    <property type="entry name" value="Zinc/RING finger domain, C3HC4 (zinc finger)"/>
    <property type="match status" value="1"/>
</dbReference>
<dbReference type="GO" id="GO:0000981">
    <property type="term" value="F:DNA-binding transcription factor activity, RNA polymerase II-specific"/>
    <property type="evidence" value="ECO:0007669"/>
    <property type="project" value="TreeGrafter"/>
</dbReference>
<protein>
    <submittedName>
        <fullName evidence="2">FKBP12-associated protein</fullName>
    </submittedName>
</protein>
<sequence>MPENQGNSPHTPSQGSSRGRYNHGRRRGRSDRGPRPNNGPFEGSADTPSVNGSVHSSPAPPQEDPTRGSNSRSRGNRNRPSKRQTGVSGSAPTRPRPAGRRAFGGHLSSTTEASNELSNSSSSAPAGLSVDAPEFVPGQPIVPRSRVAKPAPSRPKQTRPKLPKSTASDLATRIHEDINNANYECTVCTDEVLRTSHIWSCTLCWTVVHMKCAKKWHSNQMKQEEPQSAQMQNESSWRCPACNSKLSDDPGTYHFCRYRPILVVKHVRSHVRLARILVHFNAILAPVRPAALWAQSNRAFAAKTHQESFAGRPTTNTAGAVRTPVVICCPVANMCVKYRVIADSVANAQCK</sequence>
<dbReference type="InterPro" id="IPR034078">
    <property type="entry name" value="NFX1_fam"/>
</dbReference>
<keyword evidence="3" id="KW-1185">Reference proteome</keyword>
<evidence type="ECO:0000313" key="2">
    <source>
        <dbReference type="EMBL" id="KAK8146563.1"/>
    </source>
</evidence>
<dbReference type="PANTHER" id="PTHR12360">
    <property type="entry name" value="NUCLEAR TRANSCRIPTION FACTOR, X-BOX BINDING 1 NFX1"/>
    <property type="match status" value="1"/>
</dbReference>
<dbReference type="EMBL" id="JAAHCF010000203">
    <property type="protein sequence ID" value="KAK8146563.1"/>
    <property type="molecule type" value="Genomic_DNA"/>
</dbReference>
<organism evidence="2 3">
    <name type="scientific">Beauveria asiatica</name>
    <dbReference type="NCBI Taxonomy" id="1069075"/>
    <lineage>
        <taxon>Eukaryota</taxon>
        <taxon>Fungi</taxon>
        <taxon>Dikarya</taxon>
        <taxon>Ascomycota</taxon>
        <taxon>Pezizomycotina</taxon>
        <taxon>Sordariomycetes</taxon>
        <taxon>Hypocreomycetidae</taxon>
        <taxon>Hypocreales</taxon>
        <taxon>Cordycipitaceae</taxon>
        <taxon>Beauveria</taxon>
    </lineage>
</organism>
<evidence type="ECO:0000313" key="3">
    <source>
        <dbReference type="Proteomes" id="UP001397290"/>
    </source>
</evidence>
<dbReference type="Proteomes" id="UP001397290">
    <property type="component" value="Unassembled WGS sequence"/>
</dbReference>
<dbReference type="GO" id="GO:0000122">
    <property type="term" value="P:negative regulation of transcription by RNA polymerase II"/>
    <property type="evidence" value="ECO:0007669"/>
    <property type="project" value="TreeGrafter"/>
</dbReference>
<accession>A0AAW0RX23</accession>
<comment type="caution">
    <text evidence="2">The sequence shown here is derived from an EMBL/GenBank/DDBJ whole genome shotgun (WGS) entry which is preliminary data.</text>
</comment>
<proteinExistence type="predicted"/>
<evidence type="ECO:0000256" key="1">
    <source>
        <dbReference type="SAM" id="MobiDB-lite"/>
    </source>
</evidence>
<name>A0AAW0RX23_9HYPO</name>
<feature type="compositionally biased region" description="Basic residues" evidence="1">
    <location>
        <begin position="20"/>
        <end position="29"/>
    </location>
</feature>
<dbReference type="CDD" id="cd16492">
    <property type="entry name" value="RING-CH-C4HC3_NFX1-like"/>
    <property type="match status" value="1"/>
</dbReference>
<dbReference type="AlphaFoldDB" id="A0AAW0RX23"/>
<gene>
    <name evidence="2" type="primary">FAP1_1</name>
    <name evidence="2" type="ORF">G3M48_002953</name>
</gene>
<feature type="compositionally biased region" description="Polar residues" evidence="1">
    <location>
        <begin position="1"/>
        <end position="14"/>
    </location>
</feature>
<dbReference type="InterPro" id="IPR013083">
    <property type="entry name" value="Znf_RING/FYVE/PHD"/>
</dbReference>
<dbReference type="PANTHER" id="PTHR12360:SF12">
    <property type="entry name" value="TRANSCRIPTIONAL REPRESSOR NF-X1"/>
    <property type="match status" value="1"/>
</dbReference>
<feature type="compositionally biased region" description="Polar residues" evidence="1">
    <location>
        <begin position="46"/>
        <end position="56"/>
    </location>
</feature>